<evidence type="ECO:0000256" key="7">
    <source>
        <dbReference type="ARBA" id="ARBA00022989"/>
    </source>
</evidence>
<evidence type="ECO:0000256" key="6">
    <source>
        <dbReference type="ARBA" id="ARBA00022692"/>
    </source>
</evidence>
<comment type="pathway">
    <text evidence="3">Porphyrin-containing compound metabolism; protoheme biosynthesis.</text>
</comment>
<evidence type="ECO:0000256" key="10">
    <source>
        <dbReference type="SAM" id="Phobius"/>
    </source>
</evidence>
<dbReference type="EMBL" id="JAAMRF010000003">
    <property type="protein sequence ID" value="MBA1273164.1"/>
    <property type="molecule type" value="Genomic_DNA"/>
</dbReference>
<dbReference type="Pfam" id="PF07219">
    <property type="entry name" value="HemY_N"/>
    <property type="match status" value="1"/>
</dbReference>
<evidence type="ECO:0000256" key="1">
    <source>
        <dbReference type="ARBA" id="ARBA00002962"/>
    </source>
</evidence>
<dbReference type="Proteomes" id="UP000786387">
    <property type="component" value="Unassembled WGS sequence"/>
</dbReference>
<evidence type="ECO:0000259" key="11">
    <source>
        <dbReference type="Pfam" id="PF07219"/>
    </source>
</evidence>
<gene>
    <name evidence="12" type="ORF">G7026_07345</name>
</gene>
<dbReference type="NCBIfam" id="TIGR00540">
    <property type="entry name" value="TPR_hemY_coli"/>
    <property type="match status" value="1"/>
</dbReference>
<keyword evidence="4" id="KW-1003">Cell membrane</keyword>
<dbReference type="InterPro" id="IPR010817">
    <property type="entry name" value="HemY_N"/>
</dbReference>
<feature type="domain" description="HemY N-terminal" evidence="11">
    <location>
        <begin position="27"/>
        <end position="133"/>
    </location>
</feature>
<keyword evidence="8 10" id="KW-0472">Membrane</keyword>
<dbReference type="SUPFAM" id="SSF48452">
    <property type="entry name" value="TPR-like"/>
    <property type="match status" value="2"/>
</dbReference>
<keyword evidence="9" id="KW-0627">Porphyrin biosynthesis</keyword>
<evidence type="ECO:0000256" key="4">
    <source>
        <dbReference type="ARBA" id="ARBA00022475"/>
    </source>
</evidence>
<keyword evidence="5" id="KW-0997">Cell inner membrane</keyword>
<dbReference type="RefSeq" id="WP_181070097.1">
    <property type="nucleotide sequence ID" value="NZ_JAAMRF010000003.1"/>
</dbReference>
<proteinExistence type="predicted"/>
<dbReference type="Gene3D" id="1.25.40.10">
    <property type="entry name" value="Tetratricopeptide repeat domain"/>
    <property type="match status" value="2"/>
</dbReference>
<keyword evidence="13" id="KW-1185">Reference proteome</keyword>
<comment type="function">
    <text evidence="1">Involved in a late step of protoheme IX synthesis.</text>
</comment>
<accession>A0ABR5YZ10</accession>
<evidence type="ECO:0000256" key="3">
    <source>
        <dbReference type="ARBA" id="ARBA00004744"/>
    </source>
</evidence>
<keyword evidence="7 10" id="KW-1133">Transmembrane helix</keyword>
<evidence type="ECO:0000313" key="13">
    <source>
        <dbReference type="Proteomes" id="UP000786387"/>
    </source>
</evidence>
<dbReference type="InterPro" id="IPR005254">
    <property type="entry name" value="Heme_biosyn_assoc_TPR_pro"/>
</dbReference>
<evidence type="ECO:0000313" key="12">
    <source>
        <dbReference type="EMBL" id="MBA1273164.1"/>
    </source>
</evidence>
<feature type="transmembrane region" description="Helical" evidence="10">
    <location>
        <begin position="41"/>
        <end position="74"/>
    </location>
</feature>
<evidence type="ECO:0000256" key="5">
    <source>
        <dbReference type="ARBA" id="ARBA00022519"/>
    </source>
</evidence>
<reference evidence="12 13" key="1">
    <citation type="submission" date="2020-02" db="EMBL/GenBank/DDBJ databases">
        <title>Synteny-based analysis reveals conserved mechanism for high triclosan tolerance in Pseudomonas, as well as instances of horizontal transfer.</title>
        <authorList>
            <person name="Mcfarland A.G."/>
            <person name="Bertucci H.K."/>
            <person name="Litmann E."/>
            <person name="Shen J."/>
            <person name="Huttenhower C."/>
            <person name="Hartmann E.M."/>
        </authorList>
    </citation>
    <scope>NUCLEOTIDE SEQUENCE [LARGE SCALE GENOMIC DNA]</scope>
    <source>
        <strain evidence="12 13">115A1</strain>
    </source>
</reference>
<protein>
    <submittedName>
        <fullName evidence="12">Heme biosynthesis protein HemY</fullName>
    </submittedName>
</protein>
<name>A0ABR5YZ10_9GAMM</name>
<comment type="subcellular location">
    <subcellularLocation>
        <location evidence="2">Cell inner membrane</location>
        <topology evidence="2">Multi-pass membrane protein</topology>
    </subcellularLocation>
</comment>
<organism evidence="12 13">
    <name type="scientific">Stutzerimonas azotifigens</name>
    <dbReference type="NCBI Taxonomy" id="291995"/>
    <lineage>
        <taxon>Bacteria</taxon>
        <taxon>Pseudomonadati</taxon>
        <taxon>Pseudomonadota</taxon>
        <taxon>Gammaproteobacteria</taxon>
        <taxon>Pseudomonadales</taxon>
        <taxon>Pseudomonadaceae</taxon>
        <taxon>Stutzerimonas</taxon>
    </lineage>
</organism>
<keyword evidence="6 10" id="KW-0812">Transmembrane</keyword>
<evidence type="ECO:0000256" key="9">
    <source>
        <dbReference type="ARBA" id="ARBA00023244"/>
    </source>
</evidence>
<comment type="caution">
    <text evidence="12">The sequence shown here is derived from an EMBL/GenBank/DDBJ whole genome shotgun (WGS) entry which is preliminary data.</text>
</comment>
<evidence type="ECO:0000256" key="2">
    <source>
        <dbReference type="ARBA" id="ARBA00004429"/>
    </source>
</evidence>
<evidence type="ECO:0000256" key="8">
    <source>
        <dbReference type="ARBA" id="ARBA00023136"/>
    </source>
</evidence>
<dbReference type="InterPro" id="IPR011990">
    <property type="entry name" value="TPR-like_helical_dom_sf"/>
</dbReference>
<sequence>MKRSALVLLLILVCLGALGWAVSQSAGYVLITYDRFRYESTFWIFLALLACLWLLAVLVHWLLGLLYVSGTLVNPWSRRHRERRVERASQKGLRELAEGQWGPALEHLRAAAGHDRKPLVHYLGAARAANELGDYAQSDELLREAREREPDAALAVGLTQAQLQIARGDYVQARESLALLREQKPRHPQVLILLQQLYVQLEEWSALCRLLPELRKHKVLPAERLDELERLAWAAALEQAGQPSLAQDEALQTLNQQWQTMPNALRAEPALVEVYAAGLARLGAEEKAEETLLAAIRKRFDSRLVELYGQVRGRDGARQLAQAEGWLKDHPEDAVLLLTLGRLSARNELWGKARDYLEASLRFEFRPQTCAELARLLARLGEVERSNQLFQQGLGIVERNLPATVQAPR</sequence>